<protein>
    <submittedName>
        <fullName evidence="2">Uncharacterized protein</fullName>
    </submittedName>
</protein>
<gene>
    <name evidence="2" type="ORF">ACFPET_08575</name>
</gene>
<organism evidence="2 3">
    <name type="scientific">Salininema proteolyticum</name>
    <dbReference type="NCBI Taxonomy" id="1607685"/>
    <lineage>
        <taxon>Bacteria</taxon>
        <taxon>Bacillati</taxon>
        <taxon>Actinomycetota</taxon>
        <taxon>Actinomycetes</taxon>
        <taxon>Glycomycetales</taxon>
        <taxon>Glycomycetaceae</taxon>
        <taxon>Salininema</taxon>
    </lineage>
</organism>
<proteinExistence type="predicted"/>
<keyword evidence="1" id="KW-1133">Transmembrane helix</keyword>
<keyword evidence="1" id="KW-0472">Membrane</keyword>
<evidence type="ECO:0000313" key="2">
    <source>
        <dbReference type="EMBL" id="MFC4335250.1"/>
    </source>
</evidence>
<dbReference type="RefSeq" id="WP_380619776.1">
    <property type="nucleotide sequence ID" value="NZ_JBHSDK010000012.1"/>
</dbReference>
<name>A0ABV8TWU4_9ACTN</name>
<keyword evidence="3" id="KW-1185">Reference proteome</keyword>
<evidence type="ECO:0000256" key="1">
    <source>
        <dbReference type="SAM" id="Phobius"/>
    </source>
</evidence>
<keyword evidence="1" id="KW-0812">Transmembrane</keyword>
<evidence type="ECO:0000313" key="3">
    <source>
        <dbReference type="Proteomes" id="UP001595823"/>
    </source>
</evidence>
<dbReference type="EMBL" id="JBHSDK010000012">
    <property type="protein sequence ID" value="MFC4335250.1"/>
    <property type="molecule type" value="Genomic_DNA"/>
</dbReference>
<comment type="caution">
    <text evidence="2">The sequence shown here is derived from an EMBL/GenBank/DDBJ whole genome shotgun (WGS) entry which is preliminary data.</text>
</comment>
<feature type="transmembrane region" description="Helical" evidence="1">
    <location>
        <begin position="111"/>
        <end position="132"/>
    </location>
</feature>
<feature type="transmembrane region" description="Helical" evidence="1">
    <location>
        <begin position="87"/>
        <end position="105"/>
    </location>
</feature>
<feature type="transmembrane region" description="Helical" evidence="1">
    <location>
        <begin position="58"/>
        <end position="75"/>
    </location>
</feature>
<reference evidence="3" key="1">
    <citation type="journal article" date="2019" name="Int. J. Syst. Evol. Microbiol.">
        <title>The Global Catalogue of Microorganisms (GCM) 10K type strain sequencing project: providing services to taxonomists for standard genome sequencing and annotation.</title>
        <authorList>
            <consortium name="The Broad Institute Genomics Platform"/>
            <consortium name="The Broad Institute Genome Sequencing Center for Infectious Disease"/>
            <person name="Wu L."/>
            <person name="Ma J."/>
        </authorList>
    </citation>
    <scope>NUCLEOTIDE SEQUENCE [LARGE SCALE GENOMIC DNA]</scope>
    <source>
        <strain evidence="3">IBRC-M 10908</strain>
    </source>
</reference>
<dbReference type="Proteomes" id="UP001595823">
    <property type="component" value="Unassembled WGS sequence"/>
</dbReference>
<feature type="transmembrane region" description="Helical" evidence="1">
    <location>
        <begin position="31"/>
        <end position="52"/>
    </location>
</feature>
<sequence length="136" mass="15011">MAEKVLTPEEQLRVINEAPTAVKQPGATHKAIQIACVAMSYIAFVITFAVSLTWVQAIGLYILLFTATVILLHRASPVSGRRVKTPVEKVVFWFVLAVVGYPVVFRGGESPMIFASTFALLPTSVCVVYMALRWRK</sequence>
<accession>A0ABV8TWU4</accession>